<evidence type="ECO:0000259" key="2">
    <source>
        <dbReference type="Pfam" id="PF18480"/>
    </source>
</evidence>
<feature type="region of interest" description="Disordered" evidence="1">
    <location>
        <begin position="112"/>
        <end position="135"/>
    </location>
</feature>
<name>A0A934VGT8_9BACT</name>
<dbReference type="AlphaFoldDB" id="A0A934VGT8"/>
<accession>A0A934VGT8</accession>
<dbReference type="EMBL" id="JAENII010000009">
    <property type="protein sequence ID" value="MBK1827930.1"/>
    <property type="molecule type" value="Genomic_DNA"/>
</dbReference>
<organism evidence="3 4">
    <name type="scientific">Haloferula rosea</name>
    <dbReference type="NCBI Taxonomy" id="490093"/>
    <lineage>
        <taxon>Bacteria</taxon>
        <taxon>Pseudomonadati</taxon>
        <taxon>Verrucomicrobiota</taxon>
        <taxon>Verrucomicrobiia</taxon>
        <taxon>Verrucomicrobiales</taxon>
        <taxon>Verrucomicrobiaceae</taxon>
        <taxon>Haloferula</taxon>
    </lineage>
</organism>
<evidence type="ECO:0000313" key="3">
    <source>
        <dbReference type="EMBL" id="MBK1827930.1"/>
    </source>
</evidence>
<comment type="caution">
    <text evidence="3">The sequence shown here is derived from an EMBL/GenBank/DDBJ whole genome shotgun (WGS) entry which is preliminary data.</text>
</comment>
<feature type="domain" description="DUF5615" evidence="2">
    <location>
        <begin position="1"/>
        <end position="104"/>
    </location>
</feature>
<protein>
    <submittedName>
        <fullName evidence="3">DUF5615 family PIN-like protein</fullName>
    </submittedName>
</protein>
<dbReference type="Proteomes" id="UP000658278">
    <property type="component" value="Unassembled WGS sequence"/>
</dbReference>
<keyword evidence="4" id="KW-1185">Reference proteome</keyword>
<reference evidence="3" key="1">
    <citation type="submission" date="2021-01" db="EMBL/GenBank/DDBJ databases">
        <title>Modified the classification status of verrucomicrobia.</title>
        <authorList>
            <person name="Feng X."/>
        </authorList>
    </citation>
    <scope>NUCLEOTIDE SEQUENCE</scope>
    <source>
        <strain evidence="3">KCTC 22201</strain>
    </source>
</reference>
<evidence type="ECO:0000313" key="4">
    <source>
        <dbReference type="Proteomes" id="UP000658278"/>
    </source>
</evidence>
<dbReference type="Pfam" id="PF18480">
    <property type="entry name" value="DUF5615"/>
    <property type="match status" value="1"/>
</dbReference>
<dbReference type="InterPro" id="IPR041049">
    <property type="entry name" value="DUF5615"/>
</dbReference>
<proteinExistence type="predicted"/>
<evidence type="ECO:0000256" key="1">
    <source>
        <dbReference type="SAM" id="MobiDB-lite"/>
    </source>
</evidence>
<gene>
    <name evidence="3" type="ORF">JIN81_12940</name>
</gene>
<dbReference type="RefSeq" id="WP_200280278.1">
    <property type="nucleotide sequence ID" value="NZ_JAENII010000009.1"/>
</dbReference>
<sequence>MRFFLDENFPKSAALLLKAAGHDCFDPRGTALEGAEDDALLAESRRMRAVLLTTDRDFYHTLQHRFPDHTGIVVIALKKPNRQAIVDRLDWFLKNVEEQEIPGRAFQLRDSKWVARPPLPNNSSEQDGAEQPPAR</sequence>